<name>A0A7E4ZS17_PANRE</name>
<dbReference type="AlphaFoldDB" id="A0A7E4ZS17"/>
<reference evidence="3" key="2">
    <citation type="submission" date="2020-10" db="UniProtKB">
        <authorList>
            <consortium name="WormBaseParasite"/>
        </authorList>
    </citation>
    <scope>IDENTIFICATION</scope>
</reference>
<dbReference type="Proteomes" id="UP000492821">
    <property type="component" value="Unassembled WGS sequence"/>
</dbReference>
<evidence type="ECO:0000313" key="2">
    <source>
        <dbReference type="Proteomes" id="UP000492821"/>
    </source>
</evidence>
<keyword evidence="1" id="KW-0812">Transmembrane</keyword>
<protein>
    <submittedName>
        <fullName evidence="3">7TM GPCR serpentine receptor class x (Srx) domain-containing protein</fullName>
    </submittedName>
</protein>
<reference evidence="2" key="1">
    <citation type="journal article" date="2013" name="Genetics">
        <title>The draft genome and transcriptome of Panagrellus redivivus are shaped by the harsh demands of a free-living lifestyle.</title>
        <authorList>
            <person name="Srinivasan J."/>
            <person name="Dillman A.R."/>
            <person name="Macchietto M.G."/>
            <person name="Heikkinen L."/>
            <person name="Lakso M."/>
            <person name="Fracchia K.M."/>
            <person name="Antoshechkin I."/>
            <person name="Mortazavi A."/>
            <person name="Wong G."/>
            <person name="Sternberg P.W."/>
        </authorList>
    </citation>
    <scope>NUCLEOTIDE SEQUENCE [LARGE SCALE GENOMIC DNA]</scope>
    <source>
        <strain evidence="2">MT8872</strain>
    </source>
</reference>
<proteinExistence type="predicted"/>
<evidence type="ECO:0000313" key="3">
    <source>
        <dbReference type="WBParaSite" id="Pan_g1374.t1"/>
    </source>
</evidence>
<evidence type="ECO:0000256" key="1">
    <source>
        <dbReference type="SAM" id="Phobius"/>
    </source>
</evidence>
<sequence>MTQWHLDNDELWYIAIWSSVYNMSFELVYATDALMLLLISKNIRKTFLKFLHFDKLAKLWQCIRHKDGQIQQIPSVVVTVV</sequence>
<feature type="transmembrane region" description="Helical" evidence="1">
    <location>
        <begin position="12"/>
        <end position="39"/>
    </location>
</feature>
<keyword evidence="1" id="KW-0472">Membrane</keyword>
<accession>A0A7E4ZS17</accession>
<organism evidence="2 3">
    <name type="scientific">Panagrellus redivivus</name>
    <name type="common">Microworm</name>
    <dbReference type="NCBI Taxonomy" id="6233"/>
    <lineage>
        <taxon>Eukaryota</taxon>
        <taxon>Metazoa</taxon>
        <taxon>Ecdysozoa</taxon>
        <taxon>Nematoda</taxon>
        <taxon>Chromadorea</taxon>
        <taxon>Rhabditida</taxon>
        <taxon>Tylenchina</taxon>
        <taxon>Panagrolaimomorpha</taxon>
        <taxon>Panagrolaimoidea</taxon>
        <taxon>Panagrolaimidae</taxon>
        <taxon>Panagrellus</taxon>
    </lineage>
</organism>
<keyword evidence="1" id="KW-1133">Transmembrane helix</keyword>
<dbReference type="WBParaSite" id="Pan_g1374.t1">
    <property type="protein sequence ID" value="Pan_g1374.t1"/>
    <property type="gene ID" value="Pan_g1374"/>
</dbReference>
<keyword evidence="2" id="KW-1185">Reference proteome</keyword>